<proteinExistence type="predicted"/>
<gene>
    <name evidence="2" type="ORF">U9M48_045058</name>
</gene>
<dbReference type="EMBL" id="CP144754">
    <property type="protein sequence ID" value="WVZ99811.1"/>
    <property type="molecule type" value="Genomic_DNA"/>
</dbReference>
<accession>A0AAQ3UWY6</accession>
<reference evidence="2 3" key="1">
    <citation type="submission" date="2024-02" db="EMBL/GenBank/DDBJ databases">
        <title>High-quality chromosome-scale genome assembly of Pensacola bahiagrass (Paspalum notatum Flugge var. saurae).</title>
        <authorList>
            <person name="Vega J.M."/>
            <person name="Podio M."/>
            <person name="Orjuela J."/>
            <person name="Siena L.A."/>
            <person name="Pessino S.C."/>
            <person name="Combes M.C."/>
            <person name="Mariac C."/>
            <person name="Albertini E."/>
            <person name="Pupilli F."/>
            <person name="Ortiz J.P.A."/>
            <person name="Leblanc O."/>
        </authorList>
    </citation>
    <scope>NUCLEOTIDE SEQUENCE [LARGE SCALE GENOMIC DNA]</scope>
    <source>
        <strain evidence="2">R1</strain>
        <tissue evidence="2">Leaf</tissue>
    </source>
</reference>
<keyword evidence="1" id="KW-1133">Transmembrane helix</keyword>
<sequence>MVLVWLAPGGGAEPAGDEEAEGECGDGHGDHLPVLLHGVQQPLRPVGGSQPLQLPEGEATTRRRFLCCSSRRRLGGLLLGAPLRPHLHQAIWVSRWSSSLLLGCWSSRSLVLVLLVGCCWSSGAGRCRRRALVLHRWFASLGLHLLSGPGFLGVGGGFLHGLAGRDWRLGGHPHPILVLGRRRRRLAGLRHLLGRLRLLLLLLAGAVAWLAFLGHGEREDPGHEAAADVLEVGGGGQLEDLVEAGVPGVGGGVRALATDGEAAGAVDLDLEILFPEVLGWSYHALAV</sequence>
<keyword evidence="1" id="KW-0472">Membrane</keyword>
<evidence type="ECO:0000256" key="1">
    <source>
        <dbReference type="SAM" id="Phobius"/>
    </source>
</evidence>
<evidence type="ECO:0000313" key="2">
    <source>
        <dbReference type="EMBL" id="WVZ99811.1"/>
    </source>
</evidence>
<dbReference type="AlphaFoldDB" id="A0AAQ3UWY6"/>
<dbReference type="Proteomes" id="UP001341281">
    <property type="component" value="Chromosome 10"/>
</dbReference>
<name>A0AAQ3UWY6_PASNO</name>
<organism evidence="2 3">
    <name type="scientific">Paspalum notatum var. saurae</name>
    <dbReference type="NCBI Taxonomy" id="547442"/>
    <lineage>
        <taxon>Eukaryota</taxon>
        <taxon>Viridiplantae</taxon>
        <taxon>Streptophyta</taxon>
        <taxon>Embryophyta</taxon>
        <taxon>Tracheophyta</taxon>
        <taxon>Spermatophyta</taxon>
        <taxon>Magnoliopsida</taxon>
        <taxon>Liliopsida</taxon>
        <taxon>Poales</taxon>
        <taxon>Poaceae</taxon>
        <taxon>PACMAD clade</taxon>
        <taxon>Panicoideae</taxon>
        <taxon>Andropogonodae</taxon>
        <taxon>Paspaleae</taxon>
        <taxon>Paspalinae</taxon>
        <taxon>Paspalum</taxon>
    </lineage>
</organism>
<keyword evidence="1" id="KW-0812">Transmembrane</keyword>
<evidence type="ECO:0000313" key="3">
    <source>
        <dbReference type="Proteomes" id="UP001341281"/>
    </source>
</evidence>
<feature type="transmembrane region" description="Helical" evidence="1">
    <location>
        <begin position="192"/>
        <end position="212"/>
    </location>
</feature>
<protein>
    <submittedName>
        <fullName evidence="2">Uncharacterized protein</fullName>
    </submittedName>
</protein>
<keyword evidence="3" id="KW-1185">Reference proteome</keyword>